<keyword evidence="1" id="KW-0444">Lipid biosynthesis</keyword>
<dbReference type="PANTHER" id="PTHR38764:SF1">
    <property type="entry name" value="ACYL CARRIER PROTEIN PHOSPHODIESTERASE"/>
    <property type="match status" value="1"/>
</dbReference>
<organism evidence="4 5">
    <name type="scientific">Terrimonas ginsenosidimutans</name>
    <dbReference type="NCBI Taxonomy" id="2908004"/>
    <lineage>
        <taxon>Bacteria</taxon>
        <taxon>Pseudomonadati</taxon>
        <taxon>Bacteroidota</taxon>
        <taxon>Chitinophagia</taxon>
        <taxon>Chitinophagales</taxon>
        <taxon>Chitinophagaceae</taxon>
        <taxon>Terrimonas</taxon>
    </lineage>
</organism>
<dbReference type="RefSeq" id="WP_237876880.1">
    <property type="nucleotide sequence ID" value="NZ_JAKLTR010000028.1"/>
</dbReference>
<evidence type="ECO:0000256" key="1">
    <source>
        <dbReference type="ARBA" id="ARBA00022516"/>
    </source>
</evidence>
<name>A0ABS9L063_9BACT</name>
<dbReference type="Proteomes" id="UP001165367">
    <property type="component" value="Unassembled WGS sequence"/>
</dbReference>
<evidence type="ECO:0000313" key="4">
    <source>
        <dbReference type="EMBL" id="MCG2617925.1"/>
    </source>
</evidence>
<accession>A0ABS9L063</accession>
<keyword evidence="2" id="KW-0378">Hydrolase</keyword>
<reference evidence="4" key="1">
    <citation type="submission" date="2022-01" db="EMBL/GenBank/DDBJ databases">
        <authorList>
            <person name="Jo J.-H."/>
            <person name="Im W.-T."/>
        </authorList>
    </citation>
    <scope>NUCLEOTIDE SEQUENCE</scope>
    <source>
        <strain evidence="4">NA20</strain>
    </source>
</reference>
<comment type="caution">
    <text evidence="4">The sequence shown here is derived from an EMBL/GenBank/DDBJ whole genome shotgun (WGS) entry which is preliminary data.</text>
</comment>
<dbReference type="EMBL" id="JAKLTR010000028">
    <property type="protein sequence ID" value="MCG2617925.1"/>
    <property type="molecule type" value="Genomic_DNA"/>
</dbReference>
<evidence type="ECO:0000313" key="5">
    <source>
        <dbReference type="Proteomes" id="UP001165367"/>
    </source>
</evidence>
<keyword evidence="3" id="KW-0443">Lipid metabolism</keyword>
<dbReference type="Pfam" id="PF04336">
    <property type="entry name" value="ACP_PD"/>
    <property type="match status" value="1"/>
</dbReference>
<keyword evidence="5" id="KW-1185">Reference proteome</keyword>
<gene>
    <name evidence="4" type="ORF">LZZ85_26725</name>
</gene>
<dbReference type="PIRSF" id="PIRSF011489">
    <property type="entry name" value="DUF479"/>
    <property type="match status" value="1"/>
</dbReference>
<protein>
    <submittedName>
        <fullName evidence="4">ACP phosphodiesterase</fullName>
    </submittedName>
</protein>
<evidence type="ECO:0000256" key="2">
    <source>
        <dbReference type="ARBA" id="ARBA00022801"/>
    </source>
</evidence>
<evidence type="ECO:0000256" key="3">
    <source>
        <dbReference type="ARBA" id="ARBA00023098"/>
    </source>
</evidence>
<dbReference type="InterPro" id="IPR007431">
    <property type="entry name" value="ACP_PD"/>
</dbReference>
<sequence length="200" mass="23353">MNFLAHAFLSFDDPGVLAGNMIGDFVKGRQRLDYPAEMQVGIMLHRLIDSYTDEHPATRAAKEPFRPAYRLYSGAIMDVIYDHFLANDVDEFPDESLFAFSQKTYTILNSRLHSLPANFRAMLPYMQQEDWLYNYQSKWGIGKSMHGLIRRATYLTESDTAMKLLDSHYQLLQDCYRQFWSDMKPYAFEQFTRLKNEIGG</sequence>
<proteinExistence type="predicted"/>
<dbReference type="PANTHER" id="PTHR38764">
    <property type="entry name" value="ACYL CARRIER PROTEIN PHOSPHODIESTERASE"/>
    <property type="match status" value="1"/>
</dbReference>